<reference evidence="2" key="1">
    <citation type="submission" date="2023-02" db="EMBL/GenBank/DDBJ databases">
        <title>Genome of toxic invasive species Heracleum sosnowskyi carries increased number of genes despite the absence of recent whole-genome duplications.</title>
        <authorList>
            <person name="Schelkunov M."/>
            <person name="Shtratnikova V."/>
            <person name="Makarenko M."/>
            <person name="Klepikova A."/>
            <person name="Omelchenko D."/>
            <person name="Novikova G."/>
            <person name="Obukhova E."/>
            <person name="Bogdanov V."/>
            <person name="Penin A."/>
            <person name="Logacheva M."/>
        </authorList>
    </citation>
    <scope>NUCLEOTIDE SEQUENCE</scope>
    <source>
        <strain evidence="2">Hsosn_3</strain>
        <tissue evidence="2">Leaf</tissue>
    </source>
</reference>
<evidence type="ECO:0000256" key="1">
    <source>
        <dbReference type="SAM" id="MobiDB-lite"/>
    </source>
</evidence>
<dbReference type="PANTHER" id="PTHR34835:SF34">
    <property type="entry name" value="OS08G0555500 PROTEIN"/>
    <property type="match status" value="1"/>
</dbReference>
<accession>A0AAD8IDS8</accession>
<evidence type="ECO:0000313" key="3">
    <source>
        <dbReference type="Proteomes" id="UP001237642"/>
    </source>
</evidence>
<organism evidence="2 3">
    <name type="scientific">Heracleum sosnowskyi</name>
    <dbReference type="NCBI Taxonomy" id="360622"/>
    <lineage>
        <taxon>Eukaryota</taxon>
        <taxon>Viridiplantae</taxon>
        <taxon>Streptophyta</taxon>
        <taxon>Embryophyta</taxon>
        <taxon>Tracheophyta</taxon>
        <taxon>Spermatophyta</taxon>
        <taxon>Magnoliopsida</taxon>
        <taxon>eudicotyledons</taxon>
        <taxon>Gunneridae</taxon>
        <taxon>Pentapetalae</taxon>
        <taxon>asterids</taxon>
        <taxon>campanulids</taxon>
        <taxon>Apiales</taxon>
        <taxon>Apiaceae</taxon>
        <taxon>Apioideae</taxon>
        <taxon>apioid superclade</taxon>
        <taxon>Tordylieae</taxon>
        <taxon>Tordyliinae</taxon>
        <taxon>Heracleum</taxon>
    </lineage>
</organism>
<dbReference type="Proteomes" id="UP001237642">
    <property type="component" value="Unassembled WGS sequence"/>
</dbReference>
<dbReference type="AlphaFoldDB" id="A0AAD8IDS8"/>
<proteinExistence type="predicted"/>
<feature type="region of interest" description="Disordered" evidence="1">
    <location>
        <begin position="1"/>
        <end position="75"/>
    </location>
</feature>
<reference evidence="2" key="2">
    <citation type="submission" date="2023-05" db="EMBL/GenBank/DDBJ databases">
        <authorList>
            <person name="Schelkunov M.I."/>
        </authorList>
    </citation>
    <scope>NUCLEOTIDE SEQUENCE</scope>
    <source>
        <strain evidence="2">Hsosn_3</strain>
        <tissue evidence="2">Leaf</tissue>
    </source>
</reference>
<protein>
    <submittedName>
        <fullName evidence="2">Uncharacterized protein</fullName>
    </submittedName>
</protein>
<keyword evidence="3" id="KW-1185">Reference proteome</keyword>
<sequence length="253" mass="29464">MFRRSNNKYKITAGRPDFTDESDKDASEENLMDYDIADQQQTQKQDEVPQMLKDDNKDEEAKRKRPNVKIPTKKNARLDVTEIQGATHISKPKEEIKIRNSQDCLVKWSTIYLSDVQKKWVRDSGFGELLEFVFEILRGKLTYNIFQIFDHNSVSLKLQQETIRITEEDVFDVLGLPHRGEIVTLGPTEIYQERTNEWLAQFPPGKDREQITTYKLVQIMKGQGPTQNFKFNFLIVLSNVLFGTSTTLLEKLQ</sequence>
<dbReference type="EMBL" id="JAUIZM010000005">
    <property type="protein sequence ID" value="KAK1384037.1"/>
    <property type="molecule type" value="Genomic_DNA"/>
</dbReference>
<name>A0AAD8IDS8_9APIA</name>
<comment type="caution">
    <text evidence="2">The sequence shown here is derived from an EMBL/GenBank/DDBJ whole genome shotgun (WGS) entry which is preliminary data.</text>
</comment>
<feature type="compositionally biased region" description="Basic residues" evidence="1">
    <location>
        <begin position="63"/>
        <end position="75"/>
    </location>
</feature>
<evidence type="ECO:0000313" key="2">
    <source>
        <dbReference type="EMBL" id="KAK1384037.1"/>
    </source>
</evidence>
<feature type="compositionally biased region" description="Acidic residues" evidence="1">
    <location>
        <begin position="19"/>
        <end position="36"/>
    </location>
</feature>
<dbReference type="PANTHER" id="PTHR34835">
    <property type="entry name" value="OS07G0283600 PROTEIN-RELATED"/>
    <property type="match status" value="1"/>
</dbReference>
<gene>
    <name evidence="2" type="ORF">POM88_021772</name>
</gene>
<feature type="compositionally biased region" description="Basic and acidic residues" evidence="1">
    <location>
        <begin position="44"/>
        <end position="62"/>
    </location>
</feature>